<organism evidence="3 4">
    <name type="scientific">Piloderma croceum (strain F 1598)</name>
    <dbReference type="NCBI Taxonomy" id="765440"/>
    <lineage>
        <taxon>Eukaryota</taxon>
        <taxon>Fungi</taxon>
        <taxon>Dikarya</taxon>
        <taxon>Basidiomycota</taxon>
        <taxon>Agaricomycotina</taxon>
        <taxon>Agaricomycetes</taxon>
        <taxon>Agaricomycetidae</taxon>
        <taxon>Atheliales</taxon>
        <taxon>Atheliaceae</taxon>
        <taxon>Piloderma</taxon>
    </lineage>
</organism>
<keyword evidence="2" id="KW-0732">Signal</keyword>
<reference evidence="3 4" key="1">
    <citation type="submission" date="2014-04" db="EMBL/GenBank/DDBJ databases">
        <authorList>
            <consortium name="DOE Joint Genome Institute"/>
            <person name="Kuo A."/>
            <person name="Tarkka M."/>
            <person name="Buscot F."/>
            <person name="Kohler A."/>
            <person name="Nagy L.G."/>
            <person name="Floudas D."/>
            <person name="Copeland A."/>
            <person name="Barry K.W."/>
            <person name="Cichocki N."/>
            <person name="Veneault-Fourrey C."/>
            <person name="LaButti K."/>
            <person name="Lindquist E.A."/>
            <person name="Lipzen A."/>
            <person name="Lundell T."/>
            <person name="Morin E."/>
            <person name="Murat C."/>
            <person name="Sun H."/>
            <person name="Tunlid A."/>
            <person name="Henrissat B."/>
            <person name="Grigoriev I.V."/>
            <person name="Hibbett D.S."/>
            <person name="Martin F."/>
            <person name="Nordberg H.P."/>
            <person name="Cantor M.N."/>
            <person name="Hua S.X."/>
        </authorList>
    </citation>
    <scope>NUCLEOTIDE SEQUENCE [LARGE SCALE GENOMIC DNA]</scope>
    <source>
        <strain evidence="3 4">F 1598</strain>
    </source>
</reference>
<keyword evidence="1" id="KW-1133">Transmembrane helix</keyword>
<keyword evidence="1" id="KW-0472">Membrane</keyword>
<keyword evidence="4" id="KW-1185">Reference proteome</keyword>
<proteinExistence type="predicted"/>
<evidence type="ECO:0000313" key="4">
    <source>
        <dbReference type="Proteomes" id="UP000054166"/>
    </source>
</evidence>
<evidence type="ECO:0000256" key="2">
    <source>
        <dbReference type="SAM" id="SignalP"/>
    </source>
</evidence>
<dbReference type="InParanoid" id="A0A0C3GFU9"/>
<dbReference type="HOGENOM" id="CLU_1525733_0_0_1"/>
<dbReference type="Proteomes" id="UP000054166">
    <property type="component" value="Unassembled WGS sequence"/>
</dbReference>
<reference evidence="4" key="2">
    <citation type="submission" date="2015-01" db="EMBL/GenBank/DDBJ databases">
        <title>Evolutionary Origins and Diversification of the Mycorrhizal Mutualists.</title>
        <authorList>
            <consortium name="DOE Joint Genome Institute"/>
            <consortium name="Mycorrhizal Genomics Consortium"/>
            <person name="Kohler A."/>
            <person name="Kuo A."/>
            <person name="Nagy L.G."/>
            <person name="Floudas D."/>
            <person name="Copeland A."/>
            <person name="Barry K.W."/>
            <person name="Cichocki N."/>
            <person name="Veneault-Fourrey C."/>
            <person name="LaButti K."/>
            <person name="Lindquist E.A."/>
            <person name="Lipzen A."/>
            <person name="Lundell T."/>
            <person name="Morin E."/>
            <person name="Murat C."/>
            <person name="Riley R."/>
            <person name="Ohm R."/>
            <person name="Sun H."/>
            <person name="Tunlid A."/>
            <person name="Henrissat B."/>
            <person name="Grigoriev I.V."/>
            <person name="Hibbett D.S."/>
            <person name="Martin F."/>
        </authorList>
    </citation>
    <scope>NUCLEOTIDE SEQUENCE [LARGE SCALE GENOMIC DNA]</scope>
    <source>
        <strain evidence="4">F 1598</strain>
    </source>
</reference>
<gene>
    <name evidence="3" type="ORF">PILCRDRAFT_812297</name>
</gene>
<dbReference type="EMBL" id="KN832973">
    <property type="protein sequence ID" value="KIM90544.1"/>
    <property type="molecule type" value="Genomic_DNA"/>
</dbReference>
<accession>A0A0C3GFU9</accession>
<evidence type="ECO:0008006" key="5">
    <source>
        <dbReference type="Google" id="ProtNLM"/>
    </source>
</evidence>
<evidence type="ECO:0000313" key="3">
    <source>
        <dbReference type="EMBL" id="KIM90544.1"/>
    </source>
</evidence>
<feature type="transmembrane region" description="Helical" evidence="1">
    <location>
        <begin position="88"/>
        <end position="110"/>
    </location>
</feature>
<sequence length="176" mass="18848">MHSFHKSTALGVLLLLAILQVQAQVTGEGNAPFDTSSSPTMTVSITDFSVPSGSKAPSYYSSVYPQTVTAVPSGATSSASTSSSTHKIVLAVVLSLVLSCVLFAGTLFVIRHRMRKASLARRRRASWALKTSQWPHDQKHDPESLSFRNPSAYPFAPNFDAKVPVPPATFASNRGV</sequence>
<name>A0A0C3GFU9_PILCF</name>
<feature type="signal peptide" evidence="2">
    <location>
        <begin position="1"/>
        <end position="23"/>
    </location>
</feature>
<keyword evidence="1" id="KW-0812">Transmembrane</keyword>
<feature type="chain" id="PRO_5002164748" description="Mid2 domain-containing protein" evidence="2">
    <location>
        <begin position="24"/>
        <end position="176"/>
    </location>
</feature>
<dbReference type="AlphaFoldDB" id="A0A0C3GFU9"/>
<evidence type="ECO:0000256" key="1">
    <source>
        <dbReference type="SAM" id="Phobius"/>
    </source>
</evidence>
<protein>
    <recommendedName>
        <fullName evidence="5">Mid2 domain-containing protein</fullName>
    </recommendedName>
</protein>